<evidence type="ECO:0000313" key="1">
    <source>
        <dbReference type="EMBL" id="EHG98421.1"/>
    </source>
</evidence>
<keyword evidence="2" id="KW-1185">Reference proteome</keyword>
<comment type="caution">
    <text evidence="1">The sequence shown here is derived from an EMBL/GenBank/DDBJ whole genome shotgun (WGS) entry which is preliminary data.</text>
</comment>
<gene>
    <name evidence="1" type="ORF">HMPREF9441_03527</name>
</gene>
<accession>G5SVV6</accession>
<sequence>MLIFQFPFMAESRQTLCAKRFSNLSQTIFHSQPNDFPFSSLRNEAWLKDA</sequence>
<dbReference type="HOGENOM" id="CLU_3120769_0_0_10"/>
<dbReference type="Proteomes" id="UP000003598">
    <property type="component" value="Unassembled WGS sequence"/>
</dbReference>
<organism evidence="1 2">
    <name type="scientific">Paraprevotella clara YIT 11840</name>
    <dbReference type="NCBI Taxonomy" id="762968"/>
    <lineage>
        <taxon>Bacteria</taxon>
        <taxon>Pseudomonadati</taxon>
        <taxon>Bacteroidota</taxon>
        <taxon>Bacteroidia</taxon>
        <taxon>Bacteroidales</taxon>
        <taxon>Prevotellaceae</taxon>
        <taxon>Paraprevotella</taxon>
    </lineage>
</organism>
<protein>
    <submittedName>
        <fullName evidence="1">Uncharacterized protein</fullName>
    </submittedName>
</protein>
<evidence type="ECO:0000313" key="2">
    <source>
        <dbReference type="Proteomes" id="UP000003598"/>
    </source>
</evidence>
<dbReference type="EMBL" id="AFFY01000074">
    <property type="protein sequence ID" value="EHG98421.1"/>
    <property type="molecule type" value="Genomic_DNA"/>
</dbReference>
<name>G5SVV6_9BACT</name>
<dbReference type="AlphaFoldDB" id="G5SVV6"/>
<dbReference type="STRING" id="762968.HMPREF9441_03527"/>
<reference evidence="1 2" key="1">
    <citation type="submission" date="2011-03" db="EMBL/GenBank/DDBJ databases">
        <authorList>
            <person name="Weinstock G."/>
            <person name="Sodergren E."/>
            <person name="Clifton S."/>
            <person name="Fulton L."/>
            <person name="Fulton B."/>
            <person name="Courtney L."/>
            <person name="Fronick C."/>
            <person name="Harrison M."/>
            <person name="Strong C."/>
            <person name="Farmer C."/>
            <person name="Delahaunty K."/>
            <person name="Markovic C."/>
            <person name="Hall O."/>
            <person name="Minx P."/>
            <person name="Tomlinson C."/>
            <person name="Mitreva M."/>
            <person name="Hou S."/>
            <person name="Chen J."/>
            <person name="Wollam A."/>
            <person name="Pepin K.H."/>
            <person name="Johnson M."/>
            <person name="Bhonagiri V."/>
            <person name="Zhang X."/>
            <person name="Suruliraj S."/>
            <person name="Warren W."/>
            <person name="Chinwalla A."/>
            <person name="Mardis E.R."/>
            <person name="Wilson R.K."/>
        </authorList>
    </citation>
    <scope>NUCLEOTIDE SEQUENCE [LARGE SCALE GENOMIC DNA]</scope>
    <source>
        <strain evidence="1 2">YIT 11840</strain>
    </source>
</reference>
<proteinExistence type="predicted"/>